<organism evidence="9">
    <name type="scientific">marine metagenome</name>
    <dbReference type="NCBI Taxonomy" id="408172"/>
    <lineage>
        <taxon>unclassified sequences</taxon>
        <taxon>metagenomes</taxon>
        <taxon>ecological metagenomes</taxon>
    </lineage>
</organism>
<dbReference type="PANTHER" id="PTHR48109">
    <property type="entry name" value="DIHYDROOROTATE DEHYDROGENASE (QUINONE), MITOCHONDRIAL-RELATED"/>
    <property type="match status" value="1"/>
</dbReference>
<dbReference type="InterPro" id="IPR005720">
    <property type="entry name" value="Dihydroorotate_DH_cat"/>
</dbReference>
<comment type="cofactor">
    <cofactor evidence="1">
        <name>FMN</name>
        <dbReference type="ChEBI" id="CHEBI:58210"/>
    </cofactor>
</comment>
<dbReference type="PIRSF" id="PIRSF000164">
    <property type="entry name" value="DHO_oxidase"/>
    <property type="match status" value="1"/>
</dbReference>
<sequence length="320" mass="34294">MKPLDLEPAVIFGDKNLALLSRMTPFVFNYRIPAGIEVELYDLKFPSPLTGASFKSETDILGIWLTLGLGSVTLKTIMEGIRTGNERPRLQEVNTAGNSGFLNSMGLPGPGIDAFAETIADSKLWDYGRPLGISVGGDSGAEYVANIQKFLHALKEKDNYFLELNISCPNTENGRTLADDPDQLDTVLQEIRNMTSRVIAVKVSPDSELDVLSTIGEIAGSCPQTFINAGNTQYKTVSDAGVEKKNFSMPGGGVSGPAIFPSTLKMVHLFSSRGMPVMATGGISTIDHVKAVKDEGAVLFGMATALVLDPFCIPNINSML</sequence>
<protein>
    <recommendedName>
        <fullName evidence="8">Dihydroorotate dehydrogenase catalytic domain-containing protein</fullName>
    </recommendedName>
</protein>
<dbReference type="AlphaFoldDB" id="A0A381RSM7"/>
<keyword evidence="4" id="KW-0285">Flavoprotein</keyword>
<dbReference type="GO" id="GO:0006207">
    <property type="term" value="P:'de novo' pyrimidine nucleobase biosynthetic process"/>
    <property type="evidence" value="ECO:0007669"/>
    <property type="project" value="InterPro"/>
</dbReference>
<dbReference type="SUPFAM" id="SSF51395">
    <property type="entry name" value="FMN-linked oxidoreductases"/>
    <property type="match status" value="1"/>
</dbReference>
<dbReference type="Gene3D" id="3.20.20.70">
    <property type="entry name" value="Aldolase class I"/>
    <property type="match status" value="1"/>
</dbReference>
<accession>A0A381RSM7</accession>
<evidence type="ECO:0000256" key="1">
    <source>
        <dbReference type="ARBA" id="ARBA00001917"/>
    </source>
</evidence>
<dbReference type="InterPro" id="IPR001295">
    <property type="entry name" value="Dihydroorotate_DH_CS"/>
</dbReference>
<comment type="function">
    <text evidence="2">Catalyzes the conversion of dihydroorotate to orotate with quinone as electron acceptor.</text>
</comment>
<evidence type="ECO:0000256" key="6">
    <source>
        <dbReference type="ARBA" id="ARBA00022975"/>
    </source>
</evidence>
<gene>
    <name evidence="9" type="ORF">METZ01_LOCUS47736</name>
</gene>
<feature type="domain" description="Dihydroorotate dehydrogenase catalytic" evidence="8">
    <location>
        <begin position="37"/>
        <end position="317"/>
    </location>
</feature>
<comment type="pathway">
    <text evidence="3">Pyrimidine metabolism; UMP biosynthesis via de novo pathway.</text>
</comment>
<keyword evidence="7" id="KW-0560">Oxidoreductase</keyword>
<dbReference type="GO" id="GO:0044205">
    <property type="term" value="P:'de novo' UMP biosynthetic process"/>
    <property type="evidence" value="ECO:0007669"/>
    <property type="project" value="UniProtKB-UniPathway"/>
</dbReference>
<name>A0A381RSM7_9ZZZZ</name>
<evidence type="ECO:0000256" key="3">
    <source>
        <dbReference type="ARBA" id="ARBA00004725"/>
    </source>
</evidence>
<keyword evidence="5" id="KW-0288">FMN</keyword>
<dbReference type="InterPro" id="IPR013785">
    <property type="entry name" value="Aldolase_TIM"/>
</dbReference>
<evidence type="ECO:0000256" key="4">
    <source>
        <dbReference type="ARBA" id="ARBA00022630"/>
    </source>
</evidence>
<keyword evidence="6" id="KW-0665">Pyrimidine biosynthesis</keyword>
<dbReference type="Pfam" id="PF01180">
    <property type="entry name" value="DHO_dh"/>
    <property type="match status" value="1"/>
</dbReference>
<dbReference type="PANTHER" id="PTHR48109:SF4">
    <property type="entry name" value="DIHYDROOROTATE DEHYDROGENASE (QUINONE), MITOCHONDRIAL"/>
    <property type="match status" value="1"/>
</dbReference>
<evidence type="ECO:0000256" key="5">
    <source>
        <dbReference type="ARBA" id="ARBA00022643"/>
    </source>
</evidence>
<dbReference type="UniPathway" id="UPA00070"/>
<proteinExistence type="predicted"/>
<dbReference type="GO" id="GO:0004152">
    <property type="term" value="F:dihydroorotate dehydrogenase activity"/>
    <property type="evidence" value="ECO:0007669"/>
    <property type="project" value="InterPro"/>
</dbReference>
<evidence type="ECO:0000313" key="9">
    <source>
        <dbReference type="EMBL" id="SUZ94882.1"/>
    </source>
</evidence>
<reference evidence="9" key="1">
    <citation type="submission" date="2018-05" db="EMBL/GenBank/DDBJ databases">
        <authorList>
            <person name="Lanie J.A."/>
            <person name="Ng W.-L."/>
            <person name="Kazmierczak K.M."/>
            <person name="Andrzejewski T.M."/>
            <person name="Davidsen T.M."/>
            <person name="Wayne K.J."/>
            <person name="Tettelin H."/>
            <person name="Glass J.I."/>
            <person name="Rusch D."/>
            <person name="Podicherti R."/>
            <person name="Tsui H.-C.T."/>
            <person name="Winkler M.E."/>
        </authorList>
    </citation>
    <scope>NUCLEOTIDE SEQUENCE</scope>
</reference>
<evidence type="ECO:0000259" key="8">
    <source>
        <dbReference type="Pfam" id="PF01180"/>
    </source>
</evidence>
<evidence type="ECO:0000256" key="7">
    <source>
        <dbReference type="ARBA" id="ARBA00023002"/>
    </source>
</evidence>
<dbReference type="EMBL" id="UINC01002275">
    <property type="protein sequence ID" value="SUZ94882.1"/>
    <property type="molecule type" value="Genomic_DNA"/>
</dbReference>
<dbReference type="PROSITE" id="PS00912">
    <property type="entry name" value="DHODEHASE_2"/>
    <property type="match status" value="1"/>
</dbReference>
<dbReference type="InterPro" id="IPR050074">
    <property type="entry name" value="DHO_dehydrogenase"/>
</dbReference>
<dbReference type="GO" id="GO:0005737">
    <property type="term" value="C:cytoplasm"/>
    <property type="evidence" value="ECO:0007669"/>
    <property type="project" value="InterPro"/>
</dbReference>
<evidence type="ECO:0000256" key="2">
    <source>
        <dbReference type="ARBA" id="ARBA00003125"/>
    </source>
</evidence>
<dbReference type="InterPro" id="IPR012135">
    <property type="entry name" value="Dihydroorotate_DH_1_2"/>
</dbReference>